<name>A0A8J2KVH9_9HEXA</name>
<dbReference type="OrthoDB" id="267079at2759"/>
<evidence type="ECO:0000313" key="3">
    <source>
        <dbReference type="EMBL" id="CAG7733150.1"/>
    </source>
</evidence>
<proteinExistence type="predicted"/>
<dbReference type="PANTHER" id="PTHR11472">
    <property type="entry name" value="DNA REPAIR DEAD HELICASE RAD3/XP-D SUBFAMILY MEMBER"/>
    <property type="match status" value="1"/>
</dbReference>
<gene>
    <name evidence="3" type="ORF">AFUS01_LOCUS21615</name>
</gene>
<feature type="compositionally biased region" description="Polar residues" evidence="1">
    <location>
        <begin position="119"/>
        <end position="138"/>
    </location>
</feature>
<organism evidence="3 4">
    <name type="scientific">Allacma fusca</name>
    <dbReference type="NCBI Taxonomy" id="39272"/>
    <lineage>
        <taxon>Eukaryota</taxon>
        <taxon>Metazoa</taxon>
        <taxon>Ecdysozoa</taxon>
        <taxon>Arthropoda</taxon>
        <taxon>Hexapoda</taxon>
        <taxon>Collembola</taxon>
        <taxon>Symphypleona</taxon>
        <taxon>Sminthuridae</taxon>
        <taxon>Allacma</taxon>
    </lineage>
</organism>
<dbReference type="GO" id="GO:0005524">
    <property type="term" value="F:ATP binding"/>
    <property type="evidence" value="ECO:0007669"/>
    <property type="project" value="InterPro"/>
</dbReference>
<dbReference type="AlphaFoldDB" id="A0A8J2KVH9"/>
<evidence type="ECO:0000256" key="1">
    <source>
        <dbReference type="SAM" id="MobiDB-lite"/>
    </source>
</evidence>
<keyword evidence="4" id="KW-1185">Reference proteome</keyword>
<dbReference type="InterPro" id="IPR006555">
    <property type="entry name" value="ATP-dep_Helicase_C"/>
</dbReference>
<evidence type="ECO:0000313" key="4">
    <source>
        <dbReference type="Proteomes" id="UP000708208"/>
    </source>
</evidence>
<dbReference type="GO" id="GO:0005634">
    <property type="term" value="C:nucleus"/>
    <property type="evidence" value="ECO:0007669"/>
    <property type="project" value="TreeGrafter"/>
</dbReference>
<feature type="region of interest" description="Disordered" evidence="1">
    <location>
        <begin position="115"/>
        <end position="138"/>
    </location>
</feature>
<comment type="caution">
    <text evidence="3">The sequence shown here is derived from an EMBL/GenBank/DDBJ whole genome shotgun (WGS) entry which is preliminary data.</text>
</comment>
<dbReference type="GO" id="GO:0003678">
    <property type="term" value="F:DNA helicase activity"/>
    <property type="evidence" value="ECO:0007669"/>
    <property type="project" value="TreeGrafter"/>
</dbReference>
<protein>
    <recommendedName>
        <fullName evidence="2">ATP-dependent helicase C-terminal domain-containing protein</fullName>
    </recommendedName>
</protein>
<dbReference type="SMART" id="SM00491">
    <property type="entry name" value="HELICc2"/>
    <property type="match status" value="1"/>
</dbReference>
<dbReference type="InterPro" id="IPR045028">
    <property type="entry name" value="DinG/Rad3-like"/>
</dbReference>
<sequence length="392" mass="44363">MYSNQMHLSNLKDCFTGLETYIKRYMARFNSKNLLQLKQIKLILKSLLQFLETEPTQAKNLYTIQEFKCVIGIENLDLYSLIKFCEKYRLIFKLKGYMQQQFKLALKTHLEKSEKQMKNNKQTPLTLANSTTSNDSMLPKSNSQSILMFAEFLKSLKTGDCEGRIIIDRAQSSYKFLLLNVSPQFRDLVLSTRSIILAGGTMKPYEEITDHLFAGSAAGRLAHFSCDHVIPQENLVCLTLTKGPTGTAFDFTFKNRSSPSLLEELSQTIQNIIRIVPGGVVCFLPSYDYEALLYKFLQESGAFVKLDTRKKVFREPKDGKCDTVLAEFSRHVRNCSKGALLFAVVGGKLSEGINFSDDLGRCVMVVGLPYPNITSVEIQEKVRYASVSFVSV</sequence>
<dbReference type="EMBL" id="CAJVCH010243957">
    <property type="protein sequence ID" value="CAG7733150.1"/>
    <property type="molecule type" value="Genomic_DNA"/>
</dbReference>
<evidence type="ECO:0000259" key="2">
    <source>
        <dbReference type="SMART" id="SM00491"/>
    </source>
</evidence>
<dbReference type="PANTHER" id="PTHR11472:SF41">
    <property type="entry name" value="ATP-DEPENDENT DNA HELICASE DDX11-RELATED"/>
    <property type="match status" value="1"/>
</dbReference>
<dbReference type="GO" id="GO:0016818">
    <property type="term" value="F:hydrolase activity, acting on acid anhydrides, in phosphorus-containing anhydrides"/>
    <property type="evidence" value="ECO:0007669"/>
    <property type="project" value="InterPro"/>
</dbReference>
<reference evidence="3" key="1">
    <citation type="submission" date="2021-06" db="EMBL/GenBank/DDBJ databases">
        <authorList>
            <person name="Hodson N. C."/>
            <person name="Mongue J. A."/>
            <person name="Jaron S. K."/>
        </authorList>
    </citation>
    <scope>NUCLEOTIDE SEQUENCE</scope>
</reference>
<dbReference type="Pfam" id="PF13307">
    <property type="entry name" value="Helicase_C_2"/>
    <property type="match status" value="1"/>
</dbReference>
<dbReference type="GO" id="GO:0034085">
    <property type="term" value="P:establishment of sister chromatid cohesion"/>
    <property type="evidence" value="ECO:0007669"/>
    <property type="project" value="TreeGrafter"/>
</dbReference>
<feature type="domain" description="ATP-dependent helicase C-terminal" evidence="2">
    <location>
        <begin position="287"/>
        <end position="391"/>
    </location>
</feature>
<dbReference type="GO" id="GO:0003676">
    <property type="term" value="F:nucleic acid binding"/>
    <property type="evidence" value="ECO:0007669"/>
    <property type="project" value="InterPro"/>
</dbReference>
<accession>A0A8J2KVH9</accession>
<dbReference type="GO" id="GO:0006139">
    <property type="term" value="P:nucleobase-containing compound metabolic process"/>
    <property type="evidence" value="ECO:0007669"/>
    <property type="project" value="InterPro"/>
</dbReference>
<dbReference type="Proteomes" id="UP000708208">
    <property type="component" value="Unassembled WGS sequence"/>
</dbReference>